<dbReference type="NCBIfam" id="TIGR00154">
    <property type="entry name" value="ispE"/>
    <property type="match status" value="1"/>
</dbReference>
<evidence type="ECO:0000313" key="14">
    <source>
        <dbReference type="Proteomes" id="UP000072660"/>
    </source>
</evidence>
<dbReference type="HAMAP" id="MF_00061">
    <property type="entry name" value="IspE"/>
    <property type="match status" value="1"/>
</dbReference>
<evidence type="ECO:0000256" key="1">
    <source>
        <dbReference type="ARBA" id="ARBA00009684"/>
    </source>
</evidence>
<organism evidence="13 14">
    <name type="scientific">Ventosimonas gracilis</name>
    <dbReference type="NCBI Taxonomy" id="1680762"/>
    <lineage>
        <taxon>Bacteria</taxon>
        <taxon>Pseudomonadati</taxon>
        <taxon>Pseudomonadota</taxon>
        <taxon>Gammaproteobacteria</taxon>
        <taxon>Pseudomonadales</taxon>
        <taxon>Ventosimonadaceae</taxon>
        <taxon>Ventosimonas</taxon>
    </lineage>
</organism>
<keyword evidence="8 10" id="KW-0414">Isoprene biosynthesis</keyword>
<dbReference type="AlphaFoldDB" id="A0A139SUQ2"/>
<dbReference type="Pfam" id="PF00288">
    <property type="entry name" value="GHMP_kinases_N"/>
    <property type="match status" value="1"/>
</dbReference>
<dbReference type="UniPathway" id="UPA00056">
    <property type="reaction ID" value="UER00094"/>
</dbReference>
<comment type="catalytic activity">
    <reaction evidence="10">
        <text>4-CDP-2-C-methyl-D-erythritol + ATP = 4-CDP-2-C-methyl-D-erythritol 2-phosphate + ADP + H(+)</text>
        <dbReference type="Rhea" id="RHEA:18437"/>
        <dbReference type="ChEBI" id="CHEBI:15378"/>
        <dbReference type="ChEBI" id="CHEBI:30616"/>
        <dbReference type="ChEBI" id="CHEBI:57823"/>
        <dbReference type="ChEBI" id="CHEBI:57919"/>
        <dbReference type="ChEBI" id="CHEBI:456216"/>
        <dbReference type="EC" id="2.7.1.148"/>
    </reaction>
</comment>
<evidence type="ECO:0000256" key="8">
    <source>
        <dbReference type="ARBA" id="ARBA00023229"/>
    </source>
</evidence>
<feature type="binding site" evidence="10">
    <location>
        <begin position="97"/>
        <end position="107"/>
    </location>
    <ligand>
        <name>ATP</name>
        <dbReference type="ChEBI" id="CHEBI:30616"/>
    </ligand>
</feature>
<comment type="similarity">
    <text evidence="1 10">Belongs to the GHMP kinase family. IspE subfamily.</text>
</comment>
<dbReference type="GO" id="GO:0016114">
    <property type="term" value="P:terpenoid biosynthetic process"/>
    <property type="evidence" value="ECO:0007669"/>
    <property type="project" value="UniProtKB-UniRule"/>
</dbReference>
<sequence>MPAQAELVLPAPAKLNLFLHVIGQREDGYHHLQTLFQFLDYSDEIGLACRQDGQIILHTPLAGVEGKDNLLVRAAKRLQEQSGCRLGADLWLNKRLPQGAGLGGGSSDAATVLQGLNRLWQLNLSSEQLAALGLQLGADVPVFIHGKAALAFGVGEQLQPVDLPEPWFVVAVPPVSISTAAVFSDPNLRRNSPKLSADQLLSMPWRNDCEPVVLARYPQVRRALAMLPAQAEFRLTGTGACLFSGFAKKEDADRMLRLFAVELKGFVAKGLNRSPLHHRLKAKGA</sequence>
<feature type="domain" description="GHMP kinase N-terminal" evidence="11">
    <location>
        <begin position="69"/>
        <end position="147"/>
    </location>
</feature>
<dbReference type="Pfam" id="PF08544">
    <property type="entry name" value="GHMP_kinases_C"/>
    <property type="match status" value="1"/>
</dbReference>
<dbReference type="PANTHER" id="PTHR43527">
    <property type="entry name" value="4-DIPHOSPHOCYTIDYL-2-C-METHYL-D-ERYTHRITOL KINASE, CHLOROPLASTIC"/>
    <property type="match status" value="1"/>
</dbReference>
<comment type="function">
    <text evidence="10">Catalyzes the phosphorylation of the position 2 hydroxy group of 4-diphosphocytidyl-2C-methyl-D-erythritol.</text>
</comment>
<dbReference type="Gene3D" id="3.30.70.890">
    <property type="entry name" value="GHMP kinase, C-terminal domain"/>
    <property type="match status" value="1"/>
</dbReference>
<comment type="pathway">
    <text evidence="10">Isoprenoid biosynthesis; isopentenyl diphosphate biosynthesis via DXP pathway; isopentenyl diphosphate from 1-deoxy-D-xylulose 5-phosphate: step 3/6.</text>
</comment>
<dbReference type="InterPro" id="IPR004424">
    <property type="entry name" value="IspE"/>
</dbReference>
<dbReference type="EMBL" id="LSZO01000152">
    <property type="protein sequence ID" value="KXU38181.1"/>
    <property type="molecule type" value="Genomic_DNA"/>
</dbReference>
<evidence type="ECO:0000256" key="2">
    <source>
        <dbReference type="ARBA" id="ARBA00012052"/>
    </source>
</evidence>
<feature type="domain" description="GHMP kinase C-terminal" evidence="12">
    <location>
        <begin position="199"/>
        <end position="257"/>
    </location>
</feature>
<keyword evidence="5 10" id="KW-0547">Nucleotide-binding</keyword>
<dbReference type="OrthoDB" id="9809438at2"/>
<feature type="active site" evidence="10">
    <location>
        <position position="14"/>
    </location>
</feature>
<name>A0A139SUQ2_9GAMM</name>
<gene>
    <name evidence="10" type="primary">ispE</name>
    <name evidence="13" type="ORF">AXE65_02490</name>
</gene>
<dbReference type="Proteomes" id="UP000072660">
    <property type="component" value="Unassembled WGS sequence"/>
</dbReference>
<dbReference type="InterPro" id="IPR020568">
    <property type="entry name" value="Ribosomal_Su5_D2-typ_SF"/>
</dbReference>
<evidence type="ECO:0000256" key="10">
    <source>
        <dbReference type="HAMAP-Rule" id="MF_00061"/>
    </source>
</evidence>
<evidence type="ECO:0000259" key="12">
    <source>
        <dbReference type="Pfam" id="PF08544"/>
    </source>
</evidence>
<keyword evidence="6 10" id="KW-0418">Kinase</keyword>
<dbReference type="PIRSF" id="PIRSF010376">
    <property type="entry name" value="IspE"/>
    <property type="match status" value="1"/>
</dbReference>
<evidence type="ECO:0000313" key="13">
    <source>
        <dbReference type="EMBL" id="KXU38181.1"/>
    </source>
</evidence>
<dbReference type="SUPFAM" id="SSF55060">
    <property type="entry name" value="GHMP Kinase, C-terminal domain"/>
    <property type="match status" value="1"/>
</dbReference>
<accession>A0A139SUQ2</accession>
<evidence type="ECO:0000256" key="4">
    <source>
        <dbReference type="ARBA" id="ARBA00022679"/>
    </source>
</evidence>
<dbReference type="Gene3D" id="3.30.230.10">
    <property type="match status" value="1"/>
</dbReference>
<proteinExistence type="inferred from homology"/>
<dbReference type="InterPro" id="IPR006204">
    <property type="entry name" value="GHMP_kinase_N_dom"/>
</dbReference>
<evidence type="ECO:0000256" key="6">
    <source>
        <dbReference type="ARBA" id="ARBA00022777"/>
    </source>
</evidence>
<dbReference type="InterPro" id="IPR036554">
    <property type="entry name" value="GHMP_kinase_C_sf"/>
</dbReference>
<protein>
    <recommendedName>
        <fullName evidence="3 10">4-diphosphocytidyl-2-C-methyl-D-erythritol kinase</fullName>
        <shortName evidence="10">CMK</shortName>
        <ecNumber evidence="2 10">2.7.1.148</ecNumber>
    </recommendedName>
    <alternativeName>
        <fullName evidence="9 10">4-(cytidine-5'-diphospho)-2-C-methyl-D-erythritol kinase</fullName>
    </alternativeName>
</protein>
<dbReference type="InterPro" id="IPR013750">
    <property type="entry name" value="GHMP_kinase_C_dom"/>
</dbReference>
<keyword evidence="7 10" id="KW-0067">ATP-binding</keyword>
<evidence type="ECO:0000259" key="11">
    <source>
        <dbReference type="Pfam" id="PF00288"/>
    </source>
</evidence>
<dbReference type="PANTHER" id="PTHR43527:SF2">
    <property type="entry name" value="4-DIPHOSPHOCYTIDYL-2-C-METHYL-D-ERYTHRITOL KINASE, CHLOROPLASTIC"/>
    <property type="match status" value="1"/>
</dbReference>
<evidence type="ECO:0000256" key="5">
    <source>
        <dbReference type="ARBA" id="ARBA00022741"/>
    </source>
</evidence>
<feature type="active site" evidence="10">
    <location>
        <position position="139"/>
    </location>
</feature>
<keyword evidence="4 10" id="KW-0808">Transferase</keyword>
<keyword evidence="14" id="KW-1185">Reference proteome</keyword>
<evidence type="ECO:0000256" key="7">
    <source>
        <dbReference type="ARBA" id="ARBA00022840"/>
    </source>
</evidence>
<dbReference type="SUPFAM" id="SSF54211">
    <property type="entry name" value="Ribosomal protein S5 domain 2-like"/>
    <property type="match status" value="1"/>
</dbReference>
<reference evidence="13 14" key="1">
    <citation type="submission" date="2016-02" db="EMBL/GenBank/DDBJ databases">
        <authorList>
            <person name="Wen L."/>
            <person name="He K."/>
            <person name="Yang H."/>
        </authorList>
    </citation>
    <scope>NUCLEOTIDE SEQUENCE [LARGE SCALE GENOMIC DNA]</scope>
    <source>
        <strain evidence="13 14">CV58</strain>
    </source>
</reference>
<comment type="caution">
    <text evidence="13">The sequence shown here is derived from an EMBL/GenBank/DDBJ whole genome shotgun (WGS) entry which is preliminary data.</text>
</comment>
<dbReference type="GO" id="GO:0050515">
    <property type="term" value="F:4-(cytidine 5'-diphospho)-2-C-methyl-D-erythritol kinase activity"/>
    <property type="evidence" value="ECO:0007669"/>
    <property type="project" value="UniProtKB-UniRule"/>
</dbReference>
<evidence type="ECO:0000256" key="3">
    <source>
        <dbReference type="ARBA" id="ARBA00017473"/>
    </source>
</evidence>
<evidence type="ECO:0000256" key="9">
    <source>
        <dbReference type="ARBA" id="ARBA00032554"/>
    </source>
</evidence>
<dbReference type="GO" id="GO:0005524">
    <property type="term" value="F:ATP binding"/>
    <property type="evidence" value="ECO:0007669"/>
    <property type="project" value="UniProtKB-UniRule"/>
</dbReference>
<dbReference type="GO" id="GO:0019288">
    <property type="term" value="P:isopentenyl diphosphate biosynthetic process, methylerythritol 4-phosphate pathway"/>
    <property type="evidence" value="ECO:0007669"/>
    <property type="project" value="UniProtKB-UniRule"/>
</dbReference>
<dbReference type="InterPro" id="IPR014721">
    <property type="entry name" value="Ribsml_uS5_D2-typ_fold_subgr"/>
</dbReference>
<dbReference type="EC" id="2.7.1.148" evidence="2 10"/>